<keyword evidence="3" id="KW-1185">Reference proteome</keyword>
<evidence type="ECO:0000256" key="1">
    <source>
        <dbReference type="SAM" id="MobiDB-lite"/>
    </source>
</evidence>
<dbReference type="AlphaFoldDB" id="A0AAW0CDS0"/>
<reference evidence="2 3" key="1">
    <citation type="journal article" date="2024" name="J Genomics">
        <title>Draft genome sequencing and assembly of Favolaschia claudopus CIRM-BRFM 2984 isolated from oak limbs.</title>
        <authorList>
            <person name="Navarro D."/>
            <person name="Drula E."/>
            <person name="Chaduli D."/>
            <person name="Cazenave R."/>
            <person name="Ahrendt S."/>
            <person name="Wang J."/>
            <person name="Lipzen A."/>
            <person name="Daum C."/>
            <person name="Barry K."/>
            <person name="Grigoriev I.V."/>
            <person name="Favel A."/>
            <person name="Rosso M.N."/>
            <person name="Martin F."/>
        </authorList>
    </citation>
    <scope>NUCLEOTIDE SEQUENCE [LARGE SCALE GENOMIC DNA]</scope>
    <source>
        <strain evidence="2 3">CIRM-BRFM 2984</strain>
    </source>
</reference>
<feature type="compositionally biased region" description="Basic and acidic residues" evidence="1">
    <location>
        <begin position="200"/>
        <end position="209"/>
    </location>
</feature>
<sequence length="209" mass="23976">MNEVGGGTEGERGGWKEMRDVENVSAAGESRRKQVITVESLTSTARRPQVREGRNLGIEVTKQKIVLALIRGGKALKRETRQKRRGAREKAGSTTRGWRRSEEEEKRNIRDFQKTEVDDGETSREGKRGFWRDRSAYFACTKYNYRKRSWLVFHRKVGGRSSKTRFYETMLRWPESARATHGGGSSGKIWGSSRKSRTSLKTERKAEMG</sequence>
<feature type="compositionally biased region" description="Basic and acidic residues" evidence="1">
    <location>
        <begin position="99"/>
        <end position="126"/>
    </location>
</feature>
<dbReference type="Proteomes" id="UP001362999">
    <property type="component" value="Unassembled WGS sequence"/>
</dbReference>
<dbReference type="EMBL" id="JAWWNJ010000017">
    <property type="protein sequence ID" value="KAK7037907.1"/>
    <property type="molecule type" value="Genomic_DNA"/>
</dbReference>
<feature type="compositionally biased region" description="Basic and acidic residues" evidence="1">
    <location>
        <begin position="9"/>
        <end position="22"/>
    </location>
</feature>
<comment type="caution">
    <text evidence="2">The sequence shown here is derived from an EMBL/GenBank/DDBJ whole genome shotgun (WGS) entry which is preliminary data.</text>
</comment>
<name>A0AAW0CDS0_9AGAR</name>
<feature type="region of interest" description="Disordered" evidence="1">
    <location>
        <begin position="1"/>
        <end position="31"/>
    </location>
</feature>
<accession>A0AAW0CDS0</accession>
<organism evidence="2 3">
    <name type="scientific">Favolaschia claudopus</name>
    <dbReference type="NCBI Taxonomy" id="2862362"/>
    <lineage>
        <taxon>Eukaryota</taxon>
        <taxon>Fungi</taxon>
        <taxon>Dikarya</taxon>
        <taxon>Basidiomycota</taxon>
        <taxon>Agaricomycotina</taxon>
        <taxon>Agaricomycetes</taxon>
        <taxon>Agaricomycetidae</taxon>
        <taxon>Agaricales</taxon>
        <taxon>Marasmiineae</taxon>
        <taxon>Mycenaceae</taxon>
        <taxon>Favolaschia</taxon>
    </lineage>
</organism>
<evidence type="ECO:0000313" key="3">
    <source>
        <dbReference type="Proteomes" id="UP001362999"/>
    </source>
</evidence>
<evidence type="ECO:0000313" key="2">
    <source>
        <dbReference type="EMBL" id="KAK7037907.1"/>
    </source>
</evidence>
<gene>
    <name evidence="2" type="ORF">R3P38DRAFT_3473949</name>
</gene>
<proteinExistence type="predicted"/>
<feature type="region of interest" description="Disordered" evidence="1">
    <location>
        <begin position="78"/>
        <end position="126"/>
    </location>
</feature>
<protein>
    <submittedName>
        <fullName evidence="2">Uncharacterized protein</fullName>
    </submittedName>
</protein>
<feature type="region of interest" description="Disordered" evidence="1">
    <location>
        <begin position="176"/>
        <end position="209"/>
    </location>
</feature>